<comment type="subcellular location">
    <subcellularLocation>
        <location evidence="1">Cell inner membrane</location>
    </subcellularLocation>
</comment>
<dbReference type="OrthoDB" id="5574088at2"/>
<keyword evidence="4" id="KW-0997">Cell inner membrane</keyword>
<dbReference type="GO" id="GO:0005886">
    <property type="term" value="C:plasma membrane"/>
    <property type="evidence" value="ECO:0007669"/>
    <property type="project" value="UniProtKB-SubCell"/>
</dbReference>
<sequence length="280" mass="29942">MGVKKTRPSPWPSRIAGLLLLAIVVQLGWVVGSLGSRMLAPSPPVPSIYGNAANGQAGRAEPMSVSVSELNLFGQSDAGTEVPEAISRNAPDTNLRLQLNGVALARQPENSSAIVSGGSDNAVQWYRVGEMLPGNARLAEVQDDRILLRREGRIETLRFPEEGGSSMTAVAQQAASSSPQTTEEFVEEAEERLEQDPTGALASVGFSPRSEGPGYVYNGSNPMMNAMTLKRGDVVLAINGHELGDLGSDQELMKQWSQEGQLNIELERDGRSFSMTVPIP</sequence>
<evidence type="ECO:0000256" key="5">
    <source>
        <dbReference type="ARBA" id="ARBA00022692"/>
    </source>
</evidence>
<dbReference type="InterPro" id="IPR036034">
    <property type="entry name" value="PDZ_sf"/>
</dbReference>
<accession>A0A4P7XHB4</accession>
<keyword evidence="2" id="KW-0813">Transport</keyword>
<organism evidence="10 11">
    <name type="scientific">Hydrocarboniclastica marina</name>
    <dbReference type="NCBI Taxonomy" id="2259620"/>
    <lineage>
        <taxon>Bacteria</taxon>
        <taxon>Pseudomonadati</taxon>
        <taxon>Pseudomonadota</taxon>
        <taxon>Gammaproteobacteria</taxon>
        <taxon>Alteromonadales</taxon>
        <taxon>Alteromonadaceae</taxon>
        <taxon>Hydrocarboniclastica</taxon>
    </lineage>
</organism>
<reference evidence="10 11" key="1">
    <citation type="submission" date="2018-07" db="EMBL/GenBank/DDBJ databases">
        <title>Marsedoiliclastica nanhaica gen. nov. sp. nov., a novel marine hydrocarbonoclastic bacterium isolated from an in-situ enriched hydrocarbon-degrading consortium in deep-sea sediment.</title>
        <authorList>
            <person name="Dong C."/>
            <person name="Ma T."/>
            <person name="Liu R."/>
            <person name="Shao Z."/>
        </authorList>
    </citation>
    <scope>NUCLEOTIDE SEQUENCE [LARGE SCALE GENOMIC DNA]</scope>
    <source>
        <strain evidence="11">soil36-7</strain>
    </source>
</reference>
<gene>
    <name evidence="10" type="ORF">soil367_10980</name>
</gene>
<dbReference type="SUPFAM" id="SSF50156">
    <property type="entry name" value="PDZ domain-like"/>
    <property type="match status" value="1"/>
</dbReference>
<keyword evidence="3" id="KW-1003">Cell membrane</keyword>
<keyword evidence="6" id="KW-0653">Protein transport</keyword>
<evidence type="ECO:0000259" key="9">
    <source>
        <dbReference type="Pfam" id="PF11356"/>
    </source>
</evidence>
<dbReference type="InterPro" id="IPR024961">
    <property type="entry name" value="T2SS_GspC_N"/>
</dbReference>
<dbReference type="Pfam" id="PF11356">
    <property type="entry name" value="T2SSC"/>
    <property type="match status" value="1"/>
</dbReference>
<evidence type="ECO:0000256" key="4">
    <source>
        <dbReference type="ARBA" id="ARBA00022519"/>
    </source>
</evidence>
<keyword evidence="5" id="KW-0812">Transmembrane</keyword>
<evidence type="ECO:0000256" key="2">
    <source>
        <dbReference type="ARBA" id="ARBA00022448"/>
    </source>
</evidence>
<dbReference type="Proteomes" id="UP000298049">
    <property type="component" value="Chromosome"/>
</dbReference>
<evidence type="ECO:0000256" key="8">
    <source>
        <dbReference type="ARBA" id="ARBA00023136"/>
    </source>
</evidence>
<proteinExistence type="predicted"/>
<protein>
    <submittedName>
        <fullName evidence="10">General secretion pathway protein GspC</fullName>
    </submittedName>
</protein>
<evidence type="ECO:0000256" key="1">
    <source>
        <dbReference type="ARBA" id="ARBA00004533"/>
    </source>
</evidence>
<dbReference type="Gene3D" id="2.30.30.830">
    <property type="match status" value="1"/>
</dbReference>
<name>A0A4P7XHB4_9ALTE</name>
<dbReference type="KEGG" id="hmi:soil367_10980"/>
<keyword evidence="8" id="KW-0472">Membrane</keyword>
<evidence type="ECO:0000256" key="6">
    <source>
        <dbReference type="ARBA" id="ARBA00022927"/>
    </source>
</evidence>
<dbReference type="AlphaFoldDB" id="A0A4P7XHB4"/>
<evidence type="ECO:0000313" key="11">
    <source>
        <dbReference type="Proteomes" id="UP000298049"/>
    </source>
</evidence>
<keyword evidence="7" id="KW-1133">Transmembrane helix</keyword>
<feature type="domain" description="Type II secretion system protein GspC N-terminal" evidence="9">
    <location>
        <begin position="21"/>
        <end position="159"/>
    </location>
</feature>
<dbReference type="EMBL" id="CP031093">
    <property type="protein sequence ID" value="QCF26418.1"/>
    <property type="molecule type" value="Genomic_DNA"/>
</dbReference>
<evidence type="ECO:0000256" key="7">
    <source>
        <dbReference type="ARBA" id="ARBA00022989"/>
    </source>
</evidence>
<dbReference type="GO" id="GO:0015031">
    <property type="term" value="P:protein transport"/>
    <property type="evidence" value="ECO:0007669"/>
    <property type="project" value="UniProtKB-KW"/>
</dbReference>
<evidence type="ECO:0000313" key="10">
    <source>
        <dbReference type="EMBL" id="QCF26418.1"/>
    </source>
</evidence>
<keyword evidence="11" id="KW-1185">Reference proteome</keyword>
<dbReference type="Gene3D" id="2.30.42.10">
    <property type="match status" value="1"/>
</dbReference>
<dbReference type="RefSeq" id="WP_136549138.1">
    <property type="nucleotide sequence ID" value="NZ_CP031093.1"/>
</dbReference>
<evidence type="ECO:0000256" key="3">
    <source>
        <dbReference type="ARBA" id="ARBA00022475"/>
    </source>
</evidence>